<dbReference type="GO" id="GO:0005524">
    <property type="term" value="F:ATP binding"/>
    <property type="evidence" value="ECO:0007669"/>
    <property type="project" value="UniProtKB-KW"/>
</dbReference>
<dbReference type="CDD" id="cd03215">
    <property type="entry name" value="ABC_Carb_Monos_II"/>
    <property type="match status" value="1"/>
</dbReference>
<dbReference type="PANTHER" id="PTHR43790:SF9">
    <property type="entry name" value="GALACTOFURANOSE TRANSPORTER ATP-BINDING PROTEIN YTFR"/>
    <property type="match status" value="1"/>
</dbReference>
<gene>
    <name evidence="6" type="ORF">N1032_16045</name>
</gene>
<dbReference type="EMBL" id="JANLCJ010000006">
    <property type="protein sequence ID" value="MCS5735260.1"/>
    <property type="molecule type" value="Genomic_DNA"/>
</dbReference>
<accession>A0ABT2H5P9</accession>
<keyword evidence="4 6" id="KW-0067">ATP-binding</keyword>
<organism evidence="6 7">
    <name type="scientific">Herbiconiux daphne</name>
    <dbReference type="NCBI Taxonomy" id="2970914"/>
    <lineage>
        <taxon>Bacteria</taxon>
        <taxon>Bacillati</taxon>
        <taxon>Actinomycetota</taxon>
        <taxon>Actinomycetes</taxon>
        <taxon>Micrococcales</taxon>
        <taxon>Microbacteriaceae</taxon>
        <taxon>Herbiconiux</taxon>
    </lineage>
</organism>
<evidence type="ECO:0000256" key="4">
    <source>
        <dbReference type="ARBA" id="ARBA00022840"/>
    </source>
</evidence>
<proteinExistence type="predicted"/>
<keyword evidence="1" id="KW-0813">Transport</keyword>
<dbReference type="PANTHER" id="PTHR43790">
    <property type="entry name" value="CARBOHYDRATE TRANSPORT ATP-BINDING PROTEIN MG119-RELATED"/>
    <property type="match status" value="1"/>
</dbReference>
<dbReference type="InterPro" id="IPR003439">
    <property type="entry name" value="ABC_transporter-like_ATP-bd"/>
</dbReference>
<keyword evidence="3" id="KW-0547">Nucleotide-binding</keyword>
<evidence type="ECO:0000256" key="1">
    <source>
        <dbReference type="ARBA" id="ARBA00022448"/>
    </source>
</evidence>
<evidence type="ECO:0000256" key="3">
    <source>
        <dbReference type="ARBA" id="ARBA00022741"/>
    </source>
</evidence>
<dbReference type="CDD" id="cd03216">
    <property type="entry name" value="ABC_Carb_Monos_I"/>
    <property type="match status" value="1"/>
</dbReference>
<dbReference type="SUPFAM" id="SSF52540">
    <property type="entry name" value="P-loop containing nucleoside triphosphate hydrolases"/>
    <property type="match status" value="2"/>
</dbReference>
<sequence>MTTEATAPGLLVDSISKSYGPTRALSDVSLLIRPGQVTALIGHNGAGKSTLLRSLSGAEVPDTGNIRIDGVALQLAVPRDASDAGIACVYQELSLVDQLTVAQNLFLGHETVNGGLLSRRQMNKTADELCAEYGIAARAGDLISSLPVAQRQMVEVVRAINQNAKYILLDEPTTALEQEQVDHLLGIVRRLSADQGIGVLLVDHKLDEVFAVADHIVGLSGGRVVLDGSAAEVDRAAVIEAIVGDHAAAAASVEDIVGDGVGETSLDSVETVSEAVRAREFGRPVLEASGIAGNNLFGIDLTVHAGEILGIYGLVGSGRTRFLRTVYGAFPLGEGELRLLGEPFRPTSPRQAIKAGVAFLSEERKADGFVPQMTSIENVVLPVLGKYIRGGILRWRALKGSAEDVLSQVSIRGDVSAPITSLSGGNQQKALFARATLQAPLLLLLDEPTKGVDIGAKREIYGIIRALADEKNVAVIVVSSEEEELTELADSIAVFRGGACDGVVYPRSSVSAAQLRELAWAETADRV</sequence>
<dbReference type="RefSeq" id="WP_259540188.1">
    <property type="nucleotide sequence ID" value="NZ_JANLCJ010000006.1"/>
</dbReference>
<dbReference type="InterPro" id="IPR017871">
    <property type="entry name" value="ABC_transporter-like_CS"/>
</dbReference>
<dbReference type="SMART" id="SM00382">
    <property type="entry name" value="AAA"/>
    <property type="match status" value="2"/>
</dbReference>
<comment type="caution">
    <text evidence="6">The sequence shown here is derived from an EMBL/GenBank/DDBJ whole genome shotgun (WGS) entry which is preliminary data.</text>
</comment>
<name>A0ABT2H5P9_9MICO</name>
<dbReference type="Gene3D" id="3.40.50.300">
    <property type="entry name" value="P-loop containing nucleotide triphosphate hydrolases"/>
    <property type="match status" value="2"/>
</dbReference>
<feature type="domain" description="ABC transporter" evidence="5">
    <location>
        <begin position="276"/>
        <end position="522"/>
    </location>
</feature>
<evidence type="ECO:0000313" key="6">
    <source>
        <dbReference type="EMBL" id="MCS5735260.1"/>
    </source>
</evidence>
<reference evidence="6" key="1">
    <citation type="submission" date="2022-08" db="EMBL/GenBank/DDBJ databases">
        <authorList>
            <person name="Deng Y."/>
            <person name="Han X.-F."/>
            <person name="Zhang Y.-Q."/>
        </authorList>
    </citation>
    <scope>NUCLEOTIDE SEQUENCE</scope>
    <source>
        <strain evidence="6">CPCC 203386</strain>
    </source>
</reference>
<evidence type="ECO:0000313" key="7">
    <source>
        <dbReference type="Proteomes" id="UP001165586"/>
    </source>
</evidence>
<dbReference type="Proteomes" id="UP001165586">
    <property type="component" value="Unassembled WGS sequence"/>
</dbReference>
<feature type="domain" description="ABC transporter" evidence="5">
    <location>
        <begin position="10"/>
        <end position="246"/>
    </location>
</feature>
<keyword evidence="7" id="KW-1185">Reference proteome</keyword>
<dbReference type="Pfam" id="PF00005">
    <property type="entry name" value="ABC_tran"/>
    <property type="match status" value="2"/>
</dbReference>
<evidence type="ECO:0000259" key="5">
    <source>
        <dbReference type="PROSITE" id="PS50893"/>
    </source>
</evidence>
<protein>
    <submittedName>
        <fullName evidence="6">Sugar ABC transporter ATP-binding protein</fullName>
    </submittedName>
</protein>
<dbReference type="InterPro" id="IPR050107">
    <property type="entry name" value="ABC_carbohydrate_import_ATPase"/>
</dbReference>
<dbReference type="PROSITE" id="PS00211">
    <property type="entry name" value="ABC_TRANSPORTER_1"/>
    <property type="match status" value="1"/>
</dbReference>
<dbReference type="PROSITE" id="PS50893">
    <property type="entry name" value="ABC_TRANSPORTER_2"/>
    <property type="match status" value="2"/>
</dbReference>
<keyword evidence="2" id="KW-0677">Repeat</keyword>
<dbReference type="InterPro" id="IPR003593">
    <property type="entry name" value="AAA+_ATPase"/>
</dbReference>
<evidence type="ECO:0000256" key="2">
    <source>
        <dbReference type="ARBA" id="ARBA00022737"/>
    </source>
</evidence>
<dbReference type="InterPro" id="IPR027417">
    <property type="entry name" value="P-loop_NTPase"/>
</dbReference>